<proteinExistence type="predicted"/>
<reference evidence="1 2" key="2">
    <citation type="journal article" date="2022" name="Mol. Ecol. Resour.">
        <title>The genomes of chicory, endive, great burdock and yacon provide insights into Asteraceae paleo-polyploidization history and plant inulin production.</title>
        <authorList>
            <person name="Fan W."/>
            <person name="Wang S."/>
            <person name="Wang H."/>
            <person name="Wang A."/>
            <person name="Jiang F."/>
            <person name="Liu H."/>
            <person name="Zhao H."/>
            <person name="Xu D."/>
            <person name="Zhang Y."/>
        </authorList>
    </citation>
    <scope>NUCLEOTIDE SEQUENCE [LARGE SCALE GENOMIC DNA]</scope>
    <source>
        <strain evidence="2">cv. Niubang</strain>
    </source>
</reference>
<comment type="caution">
    <text evidence="1">The sequence shown here is derived from an EMBL/GenBank/DDBJ whole genome shotgun (WGS) entry which is preliminary data.</text>
</comment>
<organism evidence="1 2">
    <name type="scientific">Arctium lappa</name>
    <name type="common">Greater burdock</name>
    <name type="synonym">Lappa major</name>
    <dbReference type="NCBI Taxonomy" id="4217"/>
    <lineage>
        <taxon>Eukaryota</taxon>
        <taxon>Viridiplantae</taxon>
        <taxon>Streptophyta</taxon>
        <taxon>Embryophyta</taxon>
        <taxon>Tracheophyta</taxon>
        <taxon>Spermatophyta</taxon>
        <taxon>Magnoliopsida</taxon>
        <taxon>eudicotyledons</taxon>
        <taxon>Gunneridae</taxon>
        <taxon>Pentapetalae</taxon>
        <taxon>asterids</taxon>
        <taxon>campanulids</taxon>
        <taxon>Asterales</taxon>
        <taxon>Asteraceae</taxon>
        <taxon>Carduoideae</taxon>
        <taxon>Cardueae</taxon>
        <taxon>Arctiinae</taxon>
        <taxon>Arctium</taxon>
    </lineage>
</organism>
<sequence length="271" mass="29747">MDSPNSASLQSSSGGGAAATAAAADEDYDSRTNSISSFLNHNPILQPPPPSSSSHHHQTLDDNNNNTTFFHPSSTSYFPPSNSTDPNPVYDPIWSRNIPPDPTFTAFAPTQNDDVYFNSHQQPMYANPDHHHHHHHHHQVGVTTKNPKKRTRASRRAPTTVLTTDTTNFRQMVQEFTGIPTAPFSSSPFTRRLDLFADGGGGGLGPLWRDQNENLANFDGGNRNNPKVDGYKLNSLDFDHQTEKGLENVTSSRNGGDQTQGNVDSWLCPSD</sequence>
<keyword evidence="2" id="KW-1185">Reference proteome</keyword>
<dbReference type="EMBL" id="CM042058">
    <property type="protein sequence ID" value="KAI3685377.1"/>
    <property type="molecule type" value="Genomic_DNA"/>
</dbReference>
<protein>
    <submittedName>
        <fullName evidence="1">Uncharacterized protein</fullName>
    </submittedName>
</protein>
<gene>
    <name evidence="1" type="ORF">L6452_34619</name>
</gene>
<evidence type="ECO:0000313" key="2">
    <source>
        <dbReference type="Proteomes" id="UP001055879"/>
    </source>
</evidence>
<dbReference type="Proteomes" id="UP001055879">
    <property type="component" value="Linkage Group LG12"/>
</dbReference>
<reference evidence="2" key="1">
    <citation type="journal article" date="2022" name="Mol. Ecol. Resour.">
        <title>The genomes of chicory, endive, great burdock and yacon provide insights into Asteraceae palaeo-polyploidization history and plant inulin production.</title>
        <authorList>
            <person name="Fan W."/>
            <person name="Wang S."/>
            <person name="Wang H."/>
            <person name="Wang A."/>
            <person name="Jiang F."/>
            <person name="Liu H."/>
            <person name="Zhao H."/>
            <person name="Xu D."/>
            <person name="Zhang Y."/>
        </authorList>
    </citation>
    <scope>NUCLEOTIDE SEQUENCE [LARGE SCALE GENOMIC DNA]</scope>
    <source>
        <strain evidence="2">cv. Niubang</strain>
    </source>
</reference>
<accession>A0ACB8YJE7</accession>
<name>A0ACB8YJE7_ARCLA</name>
<evidence type="ECO:0000313" key="1">
    <source>
        <dbReference type="EMBL" id="KAI3685377.1"/>
    </source>
</evidence>